<evidence type="ECO:0000313" key="1">
    <source>
        <dbReference type="EMBL" id="KAH1097598.1"/>
    </source>
</evidence>
<organism evidence="1 2">
    <name type="scientific">Gossypium stocksii</name>
    <dbReference type="NCBI Taxonomy" id="47602"/>
    <lineage>
        <taxon>Eukaryota</taxon>
        <taxon>Viridiplantae</taxon>
        <taxon>Streptophyta</taxon>
        <taxon>Embryophyta</taxon>
        <taxon>Tracheophyta</taxon>
        <taxon>Spermatophyta</taxon>
        <taxon>Magnoliopsida</taxon>
        <taxon>eudicotyledons</taxon>
        <taxon>Gunneridae</taxon>
        <taxon>Pentapetalae</taxon>
        <taxon>rosids</taxon>
        <taxon>malvids</taxon>
        <taxon>Malvales</taxon>
        <taxon>Malvaceae</taxon>
        <taxon>Malvoideae</taxon>
        <taxon>Gossypium</taxon>
    </lineage>
</organism>
<name>A0A9D3VVG8_9ROSI</name>
<dbReference type="EMBL" id="JAIQCV010000005">
    <property type="protein sequence ID" value="KAH1097598.1"/>
    <property type="molecule type" value="Genomic_DNA"/>
</dbReference>
<gene>
    <name evidence="1" type="ORF">J1N35_014519</name>
</gene>
<reference evidence="1 2" key="1">
    <citation type="journal article" date="2021" name="Plant Biotechnol. J.">
        <title>Multi-omics assisted identification of the key and species-specific regulatory components of drought-tolerant mechanisms in Gossypium stocksii.</title>
        <authorList>
            <person name="Yu D."/>
            <person name="Ke L."/>
            <person name="Zhang D."/>
            <person name="Wu Y."/>
            <person name="Sun Y."/>
            <person name="Mei J."/>
            <person name="Sun J."/>
            <person name="Sun Y."/>
        </authorList>
    </citation>
    <scope>NUCLEOTIDE SEQUENCE [LARGE SCALE GENOMIC DNA]</scope>
    <source>
        <strain evidence="2">cv. E1</strain>
        <tissue evidence="1">Leaf</tissue>
    </source>
</reference>
<proteinExistence type="predicted"/>
<evidence type="ECO:0000313" key="2">
    <source>
        <dbReference type="Proteomes" id="UP000828251"/>
    </source>
</evidence>
<feature type="non-terminal residue" evidence="1">
    <location>
        <position position="1"/>
    </location>
</feature>
<keyword evidence="2" id="KW-1185">Reference proteome</keyword>
<sequence>EFNSSCPRCGKEKETLIHALKNCPLAHAVLAYGGLNNKLLDGSYARCINWIEDVTHELDKKAIFDFITILWNVWNSRNN</sequence>
<protein>
    <recommendedName>
        <fullName evidence="3">Reverse transcriptase zinc-binding domain-containing protein</fullName>
    </recommendedName>
</protein>
<comment type="caution">
    <text evidence="1">The sequence shown here is derived from an EMBL/GenBank/DDBJ whole genome shotgun (WGS) entry which is preliminary data.</text>
</comment>
<dbReference type="OrthoDB" id="993284at2759"/>
<dbReference type="Proteomes" id="UP000828251">
    <property type="component" value="Unassembled WGS sequence"/>
</dbReference>
<evidence type="ECO:0008006" key="3">
    <source>
        <dbReference type="Google" id="ProtNLM"/>
    </source>
</evidence>
<accession>A0A9D3VVG8</accession>
<dbReference type="AlphaFoldDB" id="A0A9D3VVG8"/>